<dbReference type="GO" id="GO:0006352">
    <property type="term" value="P:DNA-templated transcription initiation"/>
    <property type="evidence" value="ECO:0007669"/>
    <property type="project" value="InterPro"/>
</dbReference>
<dbReference type="InterPro" id="IPR032710">
    <property type="entry name" value="NTF2-like_dom_sf"/>
</dbReference>
<evidence type="ECO:0000256" key="5">
    <source>
        <dbReference type="ARBA" id="ARBA00023125"/>
    </source>
</evidence>
<feature type="domain" description="RNA polymerase sigma-70 region 2" evidence="7">
    <location>
        <begin position="17"/>
        <end position="82"/>
    </location>
</feature>
<evidence type="ECO:0000256" key="4">
    <source>
        <dbReference type="ARBA" id="ARBA00023082"/>
    </source>
</evidence>
<dbReference type="SUPFAM" id="SSF88946">
    <property type="entry name" value="Sigma2 domain of RNA polymerase sigma factors"/>
    <property type="match status" value="1"/>
</dbReference>
<dbReference type="InterPro" id="IPR014284">
    <property type="entry name" value="RNA_pol_sigma-70_dom"/>
</dbReference>
<dbReference type="CDD" id="cd06171">
    <property type="entry name" value="Sigma70_r4"/>
    <property type="match status" value="1"/>
</dbReference>
<proteinExistence type="inferred from homology"/>
<dbReference type="Gene3D" id="1.10.10.10">
    <property type="entry name" value="Winged helix-like DNA-binding domain superfamily/Winged helix DNA-binding domain"/>
    <property type="match status" value="1"/>
</dbReference>
<comment type="caution">
    <text evidence="9">The sequence shown here is derived from an EMBL/GenBank/DDBJ whole genome shotgun (WGS) entry which is preliminary data.</text>
</comment>
<organism evidence="9 10">
    <name type="scientific">Archangium gephyra</name>
    <dbReference type="NCBI Taxonomy" id="48"/>
    <lineage>
        <taxon>Bacteria</taxon>
        <taxon>Pseudomonadati</taxon>
        <taxon>Myxococcota</taxon>
        <taxon>Myxococcia</taxon>
        <taxon>Myxococcales</taxon>
        <taxon>Cystobacterineae</taxon>
        <taxon>Archangiaceae</taxon>
        <taxon>Archangium</taxon>
    </lineage>
</organism>
<dbReference type="PANTHER" id="PTHR43133">
    <property type="entry name" value="RNA POLYMERASE ECF-TYPE SIGMA FACTO"/>
    <property type="match status" value="1"/>
</dbReference>
<gene>
    <name evidence="9" type="ORF">DI536_03395</name>
</gene>
<dbReference type="SUPFAM" id="SSF88659">
    <property type="entry name" value="Sigma3 and sigma4 domains of RNA polymerase sigma factors"/>
    <property type="match status" value="1"/>
</dbReference>
<keyword evidence="5" id="KW-0238">DNA-binding</keyword>
<dbReference type="Gene3D" id="1.10.1740.10">
    <property type="match status" value="1"/>
</dbReference>
<dbReference type="Gene3D" id="3.10.450.50">
    <property type="match status" value="1"/>
</dbReference>
<accession>A0A2W5W2K6</accession>
<keyword evidence="4" id="KW-0731">Sigma factor</keyword>
<dbReference type="PANTHER" id="PTHR43133:SF8">
    <property type="entry name" value="RNA POLYMERASE SIGMA FACTOR HI_1459-RELATED"/>
    <property type="match status" value="1"/>
</dbReference>
<name>A0A2W5W2K6_9BACT</name>
<dbReference type="InterPro" id="IPR013325">
    <property type="entry name" value="RNA_pol_sigma_r2"/>
</dbReference>
<sequence>MSDVRTNWFTFIDTCAALRPELFRYCRALTRNPWDAEDLVQDVLAITFATTAKLTHELPNPRAWMFRVATNRWLNEVAHRRRSPPAGVAAAAEEPQATREAVGTLLSQLSPQERAAVALKDMFGFTLEETAHALSTSVGAVKAALHRGRERLTEPDEGRDELPTSSVIERFCRAMNARDIDALTALLLEDAVVESPGVAFEIGAETARRGTLTGLVLGCEDSVTGMTPLRAEVRQWRGEAIVICWRNDLVHEVLRFDVEGESIRSLRVYLHTPELIAEVCAELGVPPRLCGYH</sequence>
<dbReference type="Pfam" id="PF04542">
    <property type="entry name" value="Sigma70_r2"/>
    <property type="match status" value="1"/>
</dbReference>
<dbReference type="InterPro" id="IPR013249">
    <property type="entry name" value="RNA_pol_sigma70_r4_t2"/>
</dbReference>
<dbReference type="InterPro" id="IPR036388">
    <property type="entry name" value="WH-like_DNA-bd_sf"/>
</dbReference>
<comment type="similarity">
    <text evidence="1">Belongs to the sigma-70 factor family. ECF subfamily.</text>
</comment>
<dbReference type="InterPro" id="IPR039425">
    <property type="entry name" value="RNA_pol_sigma-70-like"/>
</dbReference>
<evidence type="ECO:0000259" key="7">
    <source>
        <dbReference type="Pfam" id="PF04542"/>
    </source>
</evidence>
<evidence type="ECO:0000256" key="1">
    <source>
        <dbReference type="ARBA" id="ARBA00010641"/>
    </source>
</evidence>
<dbReference type="SUPFAM" id="SSF54427">
    <property type="entry name" value="NTF2-like"/>
    <property type="match status" value="1"/>
</dbReference>
<dbReference type="NCBIfam" id="TIGR02937">
    <property type="entry name" value="sigma70-ECF"/>
    <property type="match status" value="1"/>
</dbReference>
<keyword evidence="3" id="KW-0805">Transcription regulation</keyword>
<evidence type="ECO:0000313" key="10">
    <source>
        <dbReference type="Proteomes" id="UP000249061"/>
    </source>
</evidence>
<evidence type="ECO:0000259" key="8">
    <source>
        <dbReference type="Pfam" id="PF08281"/>
    </source>
</evidence>
<dbReference type="InterPro" id="IPR013324">
    <property type="entry name" value="RNA_pol_sigma_r3/r4-like"/>
</dbReference>
<evidence type="ECO:0000313" key="9">
    <source>
        <dbReference type="EMBL" id="PZR17381.1"/>
    </source>
</evidence>
<comment type="subunit">
    <text evidence="2">Interacts transiently with the RNA polymerase catalytic core formed by RpoA, RpoB, RpoC and RpoZ (2 alpha, 1 beta, 1 beta' and 1 omega subunit) to form the RNA polymerase holoenzyme that can initiate transcription.</text>
</comment>
<dbReference type="Proteomes" id="UP000249061">
    <property type="component" value="Unassembled WGS sequence"/>
</dbReference>
<dbReference type="GO" id="GO:0003677">
    <property type="term" value="F:DNA binding"/>
    <property type="evidence" value="ECO:0007669"/>
    <property type="project" value="UniProtKB-KW"/>
</dbReference>
<evidence type="ECO:0000256" key="3">
    <source>
        <dbReference type="ARBA" id="ARBA00023015"/>
    </source>
</evidence>
<evidence type="ECO:0000256" key="6">
    <source>
        <dbReference type="ARBA" id="ARBA00023163"/>
    </source>
</evidence>
<keyword evidence="6" id="KW-0804">Transcription</keyword>
<dbReference type="EMBL" id="QFQP01000002">
    <property type="protein sequence ID" value="PZR17381.1"/>
    <property type="molecule type" value="Genomic_DNA"/>
</dbReference>
<reference evidence="9 10" key="1">
    <citation type="submission" date="2017-08" db="EMBL/GenBank/DDBJ databases">
        <title>Infants hospitalized years apart are colonized by the same room-sourced microbial strains.</title>
        <authorList>
            <person name="Brooks B."/>
            <person name="Olm M.R."/>
            <person name="Firek B.A."/>
            <person name="Baker R."/>
            <person name="Thomas B.C."/>
            <person name="Morowitz M.J."/>
            <person name="Banfield J.F."/>
        </authorList>
    </citation>
    <scope>NUCLEOTIDE SEQUENCE [LARGE SCALE GENOMIC DNA]</scope>
    <source>
        <strain evidence="9">S2_003_000_R2_14</strain>
    </source>
</reference>
<evidence type="ECO:0000256" key="2">
    <source>
        <dbReference type="ARBA" id="ARBA00011344"/>
    </source>
</evidence>
<dbReference type="GO" id="GO:0016987">
    <property type="term" value="F:sigma factor activity"/>
    <property type="evidence" value="ECO:0007669"/>
    <property type="project" value="UniProtKB-KW"/>
</dbReference>
<dbReference type="InterPro" id="IPR007627">
    <property type="entry name" value="RNA_pol_sigma70_r2"/>
</dbReference>
<protein>
    <submittedName>
        <fullName evidence="9">RNA polymerase subunit sigma-24</fullName>
    </submittedName>
</protein>
<feature type="domain" description="RNA polymerase sigma factor 70 region 4 type 2" evidence="8">
    <location>
        <begin position="100"/>
        <end position="152"/>
    </location>
</feature>
<dbReference type="Pfam" id="PF08281">
    <property type="entry name" value="Sigma70_r4_2"/>
    <property type="match status" value="1"/>
</dbReference>
<dbReference type="AlphaFoldDB" id="A0A2W5W2K6"/>